<evidence type="ECO:0000313" key="2">
    <source>
        <dbReference type="WBParaSite" id="nRc.2.0.1.t45079-RA"/>
    </source>
</evidence>
<name>A0A915L1P4_ROMCU</name>
<accession>A0A915L1P4</accession>
<reference evidence="2" key="1">
    <citation type="submission" date="2022-11" db="UniProtKB">
        <authorList>
            <consortium name="WormBaseParasite"/>
        </authorList>
    </citation>
    <scope>IDENTIFICATION</scope>
</reference>
<evidence type="ECO:0000313" key="1">
    <source>
        <dbReference type="Proteomes" id="UP000887565"/>
    </source>
</evidence>
<dbReference type="AlphaFoldDB" id="A0A915L1P4"/>
<sequence>MDNRCLTSQEEDGQIKVIVENMHPLYVDASIKDKQLLDKQLLRFFIRLENKFCHKESNNIKMSTLRRLTRDMPSDTIQDI</sequence>
<proteinExistence type="predicted"/>
<keyword evidence="1" id="KW-1185">Reference proteome</keyword>
<dbReference type="Proteomes" id="UP000887565">
    <property type="component" value="Unplaced"/>
</dbReference>
<organism evidence="1 2">
    <name type="scientific">Romanomermis culicivorax</name>
    <name type="common">Nematode worm</name>
    <dbReference type="NCBI Taxonomy" id="13658"/>
    <lineage>
        <taxon>Eukaryota</taxon>
        <taxon>Metazoa</taxon>
        <taxon>Ecdysozoa</taxon>
        <taxon>Nematoda</taxon>
        <taxon>Enoplea</taxon>
        <taxon>Dorylaimia</taxon>
        <taxon>Mermithida</taxon>
        <taxon>Mermithoidea</taxon>
        <taxon>Mermithidae</taxon>
        <taxon>Romanomermis</taxon>
    </lineage>
</organism>
<protein>
    <submittedName>
        <fullName evidence="2">Uncharacterized protein</fullName>
    </submittedName>
</protein>
<dbReference type="WBParaSite" id="nRc.2.0.1.t45079-RA">
    <property type="protein sequence ID" value="nRc.2.0.1.t45079-RA"/>
    <property type="gene ID" value="nRc.2.0.1.g45079"/>
</dbReference>